<feature type="chain" id="PRO_5047223660" description="Gram-positive cocci surface proteins LPxTG domain-containing protein" evidence="3">
    <location>
        <begin position="27"/>
        <end position="129"/>
    </location>
</feature>
<dbReference type="RefSeq" id="WP_386156983.1">
    <property type="nucleotide sequence ID" value="NZ_JBHMBS010000006.1"/>
</dbReference>
<evidence type="ECO:0000313" key="5">
    <source>
        <dbReference type="Proteomes" id="UP001589610"/>
    </source>
</evidence>
<evidence type="ECO:0000256" key="2">
    <source>
        <dbReference type="SAM" id="Phobius"/>
    </source>
</evidence>
<feature type="transmembrane region" description="Helical" evidence="2">
    <location>
        <begin position="96"/>
        <end position="121"/>
    </location>
</feature>
<sequence length="129" mass="12531">MRFARSALAAAGLAVAMLNVTGPALADTKPSPVPATRSSSAPSEAPAETPVPAPATRSGSEPAPAEAPAQADPTRAEPRPVPEGAPETGGGPVGSALVPAGLVPVGGVLLLAGAGTGLLALRRRKHARV</sequence>
<evidence type="ECO:0008006" key="6">
    <source>
        <dbReference type="Google" id="ProtNLM"/>
    </source>
</evidence>
<proteinExistence type="predicted"/>
<reference evidence="4 5" key="1">
    <citation type="submission" date="2024-09" db="EMBL/GenBank/DDBJ databases">
        <authorList>
            <person name="Sun Q."/>
            <person name="Mori K."/>
        </authorList>
    </citation>
    <scope>NUCLEOTIDE SEQUENCE [LARGE SCALE GENOMIC DNA]</scope>
    <source>
        <strain evidence="4 5">JCM 3028</strain>
    </source>
</reference>
<dbReference type="EMBL" id="JBHMBS010000006">
    <property type="protein sequence ID" value="MFB9676774.1"/>
    <property type="molecule type" value="Genomic_DNA"/>
</dbReference>
<name>A0ABV5TCF9_9ACTN</name>
<accession>A0ABV5TCF9</accession>
<keyword evidence="2" id="KW-0812">Transmembrane</keyword>
<organism evidence="4 5">
    <name type="scientific">Streptosporangium vulgare</name>
    <dbReference type="NCBI Taxonomy" id="46190"/>
    <lineage>
        <taxon>Bacteria</taxon>
        <taxon>Bacillati</taxon>
        <taxon>Actinomycetota</taxon>
        <taxon>Actinomycetes</taxon>
        <taxon>Streptosporangiales</taxon>
        <taxon>Streptosporangiaceae</taxon>
        <taxon>Streptosporangium</taxon>
    </lineage>
</organism>
<evidence type="ECO:0000313" key="4">
    <source>
        <dbReference type="EMBL" id="MFB9676774.1"/>
    </source>
</evidence>
<keyword evidence="2" id="KW-0472">Membrane</keyword>
<comment type="caution">
    <text evidence="4">The sequence shown here is derived from an EMBL/GenBank/DDBJ whole genome shotgun (WGS) entry which is preliminary data.</text>
</comment>
<keyword evidence="5" id="KW-1185">Reference proteome</keyword>
<feature type="region of interest" description="Disordered" evidence="1">
    <location>
        <begin position="24"/>
        <end position="98"/>
    </location>
</feature>
<gene>
    <name evidence="4" type="ORF">ACFFRH_14905</name>
</gene>
<protein>
    <recommendedName>
        <fullName evidence="6">Gram-positive cocci surface proteins LPxTG domain-containing protein</fullName>
    </recommendedName>
</protein>
<evidence type="ECO:0000256" key="1">
    <source>
        <dbReference type="SAM" id="MobiDB-lite"/>
    </source>
</evidence>
<keyword evidence="3" id="KW-0732">Signal</keyword>
<evidence type="ECO:0000256" key="3">
    <source>
        <dbReference type="SAM" id="SignalP"/>
    </source>
</evidence>
<dbReference type="Proteomes" id="UP001589610">
    <property type="component" value="Unassembled WGS sequence"/>
</dbReference>
<feature type="compositionally biased region" description="Low complexity" evidence="1">
    <location>
        <begin position="34"/>
        <end position="73"/>
    </location>
</feature>
<keyword evidence="2" id="KW-1133">Transmembrane helix</keyword>
<feature type="signal peptide" evidence="3">
    <location>
        <begin position="1"/>
        <end position="26"/>
    </location>
</feature>